<dbReference type="RefSeq" id="WP_244709903.1">
    <property type="nucleotide sequence ID" value="NZ_CP095073.1"/>
</dbReference>
<organism evidence="2 3">
    <name type="scientific">Halobacillus salinarum</name>
    <dbReference type="NCBI Taxonomy" id="2932257"/>
    <lineage>
        <taxon>Bacteria</taxon>
        <taxon>Bacillati</taxon>
        <taxon>Bacillota</taxon>
        <taxon>Bacilli</taxon>
        <taxon>Bacillales</taxon>
        <taxon>Bacillaceae</taxon>
        <taxon>Halobacillus</taxon>
    </lineage>
</organism>
<dbReference type="EMBL" id="CP095073">
    <property type="protein sequence ID" value="UOQ44165.1"/>
    <property type="molecule type" value="Genomic_DNA"/>
</dbReference>
<dbReference type="Gene3D" id="2.60.40.10">
    <property type="entry name" value="Immunoglobulins"/>
    <property type="match status" value="1"/>
</dbReference>
<protein>
    <submittedName>
        <fullName evidence="2">Uncharacterized protein</fullName>
    </submittedName>
</protein>
<accession>A0ABY4EJL8</accession>
<evidence type="ECO:0000313" key="3">
    <source>
        <dbReference type="Proteomes" id="UP000831787"/>
    </source>
</evidence>
<name>A0ABY4EJL8_9BACI</name>
<dbReference type="Proteomes" id="UP000831787">
    <property type="component" value="Chromosome"/>
</dbReference>
<reference evidence="2 3" key="1">
    <citation type="submission" date="2022-04" db="EMBL/GenBank/DDBJ databases">
        <title>Halobacillus sp. isolated from saltern.</title>
        <authorList>
            <person name="Won M."/>
            <person name="Lee C.-M."/>
            <person name="Woen H.-Y."/>
            <person name="Kwon S.-W."/>
        </authorList>
    </citation>
    <scope>NUCLEOTIDE SEQUENCE [LARGE SCALE GENOMIC DNA]</scope>
    <source>
        <strain evidence="2 3">SSBR10-3</strain>
    </source>
</reference>
<sequence length="341" mass="38678">MWRKKSLFILVVLLTLFAASGFLNNSVFAEPSLSIDSPKDGAELEGKIVRISGSYHEVTNIQLIINASDTVQVQSEAANDQSGTWYYDLDTSKYDGNVEILATGTNTATRYTIWSNRINITINNPRSSRPEVIIKNPKDGEQLTRNSRLDIDVESENSIRKVEIRINGSRWLPVREKYRNRRFEWRSNFMKGLWKDQTISLEARATDVYGNTGYSMTTYVDIGKGSDETTEFVKQDRAMWIWENASYNLLYNKGSRTVLDAMAKDTKTFGQDPVTTLYLGVDRYFGVDMLEDEREKVRDLVSWAHEKGYKIQALIAGGTTPLSLAPMNNTTSLLSKNSKIS</sequence>
<keyword evidence="3" id="KW-1185">Reference proteome</keyword>
<evidence type="ECO:0000313" key="2">
    <source>
        <dbReference type="EMBL" id="UOQ44165.1"/>
    </source>
</evidence>
<keyword evidence="1" id="KW-0732">Signal</keyword>
<evidence type="ECO:0000256" key="1">
    <source>
        <dbReference type="SAM" id="SignalP"/>
    </source>
</evidence>
<feature type="signal peptide" evidence="1">
    <location>
        <begin position="1"/>
        <end position="29"/>
    </location>
</feature>
<gene>
    <name evidence="2" type="ORF">MUN89_20285</name>
</gene>
<proteinExistence type="predicted"/>
<feature type="chain" id="PRO_5047036475" evidence="1">
    <location>
        <begin position="30"/>
        <end position="341"/>
    </location>
</feature>
<dbReference type="InterPro" id="IPR013783">
    <property type="entry name" value="Ig-like_fold"/>
</dbReference>